<dbReference type="Pfam" id="PF03006">
    <property type="entry name" value="HlyIII"/>
    <property type="match status" value="1"/>
</dbReference>
<feature type="binding site" evidence="6">
    <location>
        <position position="312"/>
    </location>
    <ligand>
        <name>Zn(2+)</name>
        <dbReference type="ChEBI" id="CHEBI:29105"/>
    </ligand>
</feature>
<feature type="binding site" evidence="6">
    <location>
        <position position="308"/>
    </location>
    <ligand>
        <name>Zn(2+)</name>
        <dbReference type="ChEBI" id="CHEBI:29105"/>
    </ligand>
</feature>
<feature type="transmembrane region" description="Helical" evidence="7">
    <location>
        <begin position="270"/>
        <end position="290"/>
    </location>
</feature>
<feature type="transmembrane region" description="Helical" evidence="7">
    <location>
        <begin position="208"/>
        <end position="227"/>
    </location>
</feature>
<evidence type="ECO:0000256" key="2">
    <source>
        <dbReference type="ARBA" id="ARBA00007018"/>
    </source>
</evidence>
<evidence type="ECO:0000256" key="3">
    <source>
        <dbReference type="ARBA" id="ARBA00022692"/>
    </source>
</evidence>
<keyword evidence="3 7" id="KW-0812">Transmembrane</keyword>
<evidence type="ECO:0000313" key="9">
    <source>
        <dbReference type="Proteomes" id="UP000664132"/>
    </source>
</evidence>
<feature type="transmembrane region" description="Helical" evidence="7">
    <location>
        <begin position="145"/>
        <end position="164"/>
    </location>
</feature>
<dbReference type="PANTHER" id="PTHR20855">
    <property type="entry name" value="ADIPOR/PROGESTIN RECEPTOR-RELATED"/>
    <property type="match status" value="1"/>
</dbReference>
<keyword evidence="4 7" id="KW-1133">Transmembrane helix</keyword>
<dbReference type="GO" id="GO:0038023">
    <property type="term" value="F:signaling receptor activity"/>
    <property type="evidence" value="ECO:0007669"/>
    <property type="project" value="TreeGrafter"/>
</dbReference>
<evidence type="ECO:0000256" key="1">
    <source>
        <dbReference type="ARBA" id="ARBA00004141"/>
    </source>
</evidence>
<name>A0A8H7T2T2_9HELO</name>
<evidence type="ECO:0000256" key="6">
    <source>
        <dbReference type="PIRSR" id="PIRSR604254-1"/>
    </source>
</evidence>
<protein>
    <submittedName>
        <fullName evidence="8">Uncharacterized protein</fullName>
    </submittedName>
</protein>
<dbReference type="EMBL" id="JAFJYH010000279">
    <property type="protein sequence ID" value="KAG4414154.1"/>
    <property type="molecule type" value="Genomic_DNA"/>
</dbReference>
<dbReference type="InterPro" id="IPR004254">
    <property type="entry name" value="AdipoR/HlyIII-related"/>
</dbReference>
<evidence type="ECO:0000256" key="5">
    <source>
        <dbReference type="ARBA" id="ARBA00023136"/>
    </source>
</evidence>
<dbReference type="AlphaFoldDB" id="A0A8H7T2T2"/>
<sequence>MGLRGAFSSAVGATVVRRKSSDVDDGTAAPAAASAIENAVGVWQGESVALLPRRLQRKRNPLRSWGELEIWQQEDNHLIETGYRSATGSLSACFSSLTYIHNETVNIYSHLVGSAVFIAIPVYLFKNEIPPRYAVASRADVVVCLTYFVGVAICFCLSATYHTVMCHSRSIDLLGAQLDFQGVILLMWSATIPLVFYGFHCDDTLRNAYWMMLSILAAVCSVSTFHSRFQEPFLRPVRAATFGSLGLFTMVPVFHGIYRNGWLMQKQQMGINWVLITLVLNILGATAYALKIPERWCRQTFDIFGASHQIFHVMVVLAALTYTKGILQAFDFCHADGYIPCSAR</sequence>
<evidence type="ECO:0000256" key="7">
    <source>
        <dbReference type="SAM" id="Phobius"/>
    </source>
</evidence>
<dbReference type="GO" id="GO:0016020">
    <property type="term" value="C:membrane"/>
    <property type="evidence" value="ECO:0007669"/>
    <property type="project" value="UniProtKB-SubCell"/>
</dbReference>
<feature type="transmembrane region" description="Helical" evidence="7">
    <location>
        <begin position="105"/>
        <end position="125"/>
    </location>
</feature>
<comment type="subcellular location">
    <subcellularLocation>
        <location evidence="1">Membrane</location>
        <topology evidence="1">Multi-pass membrane protein</topology>
    </subcellularLocation>
</comment>
<comment type="caution">
    <text evidence="8">The sequence shown here is derived from an EMBL/GenBank/DDBJ whole genome shotgun (WGS) entry which is preliminary data.</text>
</comment>
<comment type="similarity">
    <text evidence="2">Belongs to the ADIPOR family.</text>
</comment>
<feature type="transmembrane region" description="Helical" evidence="7">
    <location>
        <begin position="239"/>
        <end position="258"/>
    </location>
</feature>
<evidence type="ECO:0000256" key="4">
    <source>
        <dbReference type="ARBA" id="ARBA00022989"/>
    </source>
</evidence>
<dbReference type="OrthoDB" id="529367at2759"/>
<dbReference type="GO" id="GO:0046872">
    <property type="term" value="F:metal ion binding"/>
    <property type="evidence" value="ECO:0007669"/>
    <property type="project" value="UniProtKB-KW"/>
</dbReference>
<keyword evidence="5 7" id="KW-0472">Membrane</keyword>
<gene>
    <name evidence="8" type="ORF">IFR04_012720</name>
</gene>
<proteinExistence type="inferred from homology"/>
<organism evidence="8 9">
    <name type="scientific">Cadophora malorum</name>
    <dbReference type="NCBI Taxonomy" id="108018"/>
    <lineage>
        <taxon>Eukaryota</taxon>
        <taxon>Fungi</taxon>
        <taxon>Dikarya</taxon>
        <taxon>Ascomycota</taxon>
        <taxon>Pezizomycotina</taxon>
        <taxon>Leotiomycetes</taxon>
        <taxon>Helotiales</taxon>
        <taxon>Ploettnerulaceae</taxon>
        <taxon>Cadophora</taxon>
    </lineage>
</organism>
<feature type="binding site" evidence="6">
    <location>
        <position position="162"/>
    </location>
    <ligand>
        <name>Zn(2+)</name>
        <dbReference type="ChEBI" id="CHEBI:29105"/>
    </ligand>
</feature>
<keyword evidence="9" id="KW-1185">Reference proteome</keyword>
<dbReference type="PANTHER" id="PTHR20855:SF52">
    <property type="entry name" value="ADIPONECTIN RECEPTOR PROTEIN"/>
    <property type="match status" value="1"/>
</dbReference>
<dbReference type="GO" id="GO:0006882">
    <property type="term" value="P:intracellular zinc ion homeostasis"/>
    <property type="evidence" value="ECO:0007669"/>
    <property type="project" value="TreeGrafter"/>
</dbReference>
<keyword evidence="6" id="KW-0479">Metal-binding</keyword>
<reference evidence="8" key="1">
    <citation type="submission" date="2021-02" db="EMBL/GenBank/DDBJ databases">
        <title>Genome sequence Cadophora malorum strain M34.</title>
        <authorList>
            <person name="Stefanovic E."/>
            <person name="Vu D."/>
            <person name="Scully C."/>
            <person name="Dijksterhuis J."/>
            <person name="Roader J."/>
            <person name="Houbraken J."/>
        </authorList>
    </citation>
    <scope>NUCLEOTIDE SEQUENCE</scope>
    <source>
        <strain evidence="8">M34</strain>
    </source>
</reference>
<feature type="transmembrane region" description="Helical" evidence="7">
    <location>
        <begin position="176"/>
        <end position="196"/>
    </location>
</feature>
<dbReference type="Proteomes" id="UP000664132">
    <property type="component" value="Unassembled WGS sequence"/>
</dbReference>
<keyword evidence="6" id="KW-0862">Zinc</keyword>
<accession>A0A8H7T2T2</accession>
<evidence type="ECO:0000313" key="8">
    <source>
        <dbReference type="EMBL" id="KAG4414154.1"/>
    </source>
</evidence>